<dbReference type="GO" id="GO:0016757">
    <property type="term" value="F:glycosyltransferase activity"/>
    <property type="evidence" value="ECO:0007669"/>
    <property type="project" value="TreeGrafter"/>
</dbReference>
<dbReference type="Pfam" id="PF14559">
    <property type="entry name" value="TPR_19"/>
    <property type="match status" value="1"/>
</dbReference>
<comment type="caution">
    <text evidence="2">The sequence shown here is derived from an EMBL/GenBank/DDBJ whole genome shotgun (WGS) entry which is preliminary data.</text>
</comment>
<dbReference type="GO" id="GO:0006493">
    <property type="term" value="P:protein O-linked glycosylation"/>
    <property type="evidence" value="ECO:0007669"/>
    <property type="project" value="TreeGrafter"/>
</dbReference>
<dbReference type="Gene3D" id="1.25.40.10">
    <property type="entry name" value="Tetratricopeptide repeat domain"/>
    <property type="match status" value="2"/>
</dbReference>
<accession>S7TEX4</accession>
<name>S7TEX4_9BACT</name>
<proteinExistence type="predicted"/>
<dbReference type="EMBL" id="ATHI01000002">
    <property type="protein sequence ID" value="EPR35732.1"/>
    <property type="molecule type" value="Genomic_DNA"/>
</dbReference>
<dbReference type="AlphaFoldDB" id="S7TEX4"/>
<reference evidence="2 3" key="1">
    <citation type="journal article" date="2013" name="Genome Announc.">
        <title>Draft genome sequences for three mercury-methylating, sulfate-reducing bacteria.</title>
        <authorList>
            <person name="Brown S.D."/>
            <person name="Hurt R.A.Jr."/>
            <person name="Gilmour C.C."/>
            <person name="Elias D.A."/>
        </authorList>
    </citation>
    <scope>NUCLEOTIDE SEQUENCE [LARGE SCALE GENOMIC DNA]</scope>
    <source>
        <strain evidence="2 3">DSM 16529</strain>
    </source>
</reference>
<dbReference type="PATRIC" id="fig|1121439.3.peg.221"/>
<evidence type="ECO:0000313" key="2">
    <source>
        <dbReference type="EMBL" id="EPR35732.1"/>
    </source>
</evidence>
<dbReference type="SUPFAM" id="SSF48452">
    <property type="entry name" value="TPR-like"/>
    <property type="match status" value="1"/>
</dbReference>
<sequence>MLQAIEGKKTLDLTSRYECNPGMNQTTAERFIGVFSVLNVSKIGAGTTKQKNVQTMFVYAEEQANGTYSLRYLNDNFVPVGKAWSVEHEALLADFTPEPDLYMNKVRPAVRELTKTIARAERLREKGQTYSAEYEFKQALRIDETNIRATFGFGLTYLDRGETHKADLVFRRLIELQAGFDVEHKHLFNEFGIRLRKAGLHDQALQFYSRAEEYCTRDENLLYNFARALVGKGRAEEATERLEQALALRPDFYEARKLLAWVRKNSATISSSGGSAADIPGEFAAIDEHE</sequence>
<evidence type="ECO:0000313" key="3">
    <source>
        <dbReference type="Proteomes" id="UP000014975"/>
    </source>
</evidence>
<dbReference type="PANTHER" id="PTHR44998:SF1">
    <property type="entry name" value="UDP-N-ACETYLGLUCOSAMINE--PEPTIDE N-ACETYLGLUCOSAMINYLTRANSFERASE 110 KDA SUBUNIT"/>
    <property type="match status" value="1"/>
</dbReference>
<dbReference type="InterPro" id="IPR019734">
    <property type="entry name" value="TPR_rpt"/>
</dbReference>
<gene>
    <name evidence="2" type="ORF">dsat_1836</name>
</gene>
<dbReference type="eggNOG" id="COG0457">
    <property type="taxonomic scope" value="Bacteria"/>
</dbReference>
<protein>
    <submittedName>
        <fullName evidence="2">Uncharacterized protein</fullName>
    </submittedName>
</protein>
<dbReference type="STRING" id="1121439.dsat_1836"/>
<dbReference type="PROSITE" id="PS50005">
    <property type="entry name" value="TPR"/>
    <property type="match status" value="1"/>
</dbReference>
<keyword evidence="3" id="KW-1185">Reference proteome</keyword>
<feature type="repeat" description="TPR" evidence="1">
    <location>
        <begin position="219"/>
        <end position="252"/>
    </location>
</feature>
<evidence type="ECO:0000256" key="1">
    <source>
        <dbReference type="PROSITE-ProRule" id="PRU00339"/>
    </source>
</evidence>
<dbReference type="PANTHER" id="PTHR44998">
    <property type="match status" value="1"/>
</dbReference>
<dbReference type="InterPro" id="IPR011990">
    <property type="entry name" value="TPR-like_helical_dom_sf"/>
</dbReference>
<keyword evidence="1" id="KW-0802">TPR repeat</keyword>
<dbReference type="Proteomes" id="UP000014975">
    <property type="component" value="Unassembled WGS sequence"/>
</dbReference>
<organism evidence="2 3">
    <name type="scientific">Alkalidesulfovibrio alkalitolerans DSM 16529</name>
    <dbReference type="NCBI Taxonomy" id="1121439"/>
    <lineage>
        <taxon>Bacteria</taxon>
        <taxon>Pseudomonadati</taxon>
        <taxon>Thermodesulfobacteriota</taxon>
        <taxon>Desulfovibrionia</taxon>
        <taxon>Desulfovibrionales</taxon>
        <taxon>Desulfovibrionaceae</taxon>
        <taxon>Alkalidesulfovibrio</taxon>
    </lineage>
</organism>